<dbReference type="GO" id="GO:0004252">
    <property type="term" value="F:serine-type endopeptidase activity"/>
    <property type="evidence" value="ECO:0007669"/>
    <property type="project" value="InterPro"/>
</dbReference>
<dbReference type="SMART" id="SM00020">
    <property type="entry name" value="Tryp_SPc"/>
    <property type="match status" value="1"/>
</dbReference>
<comment type="similarity">
    <text evidence="1">Belongs to the peptidase S1 family.</text>
</comment>
<comment type="caution">
    <text evidence="4">The sequence shown here is derived from an EMBL/GenBank/DDBJ whole genome shotgun (WGS) entry which is preliminary data.</text>
</comment>
<dbReference type="InterPro" id="IPR050430">
    <property type="entry name" value="Peptidase_S1"/>
</dbReference>
<dbReference type="PANTHER" id="PTHR24276:SF98">
    <property type="entry name" value="FI18310P1-RELATED"/>
    <property type="match status" value="1"/>
</dbReference>
<dbReference type="Proteomes" id="UP000248863">
    <property type="component" value="Unassembled WGS sequence"/>
</dbReference>
<dbReference type="OrthoDB" id="267336at2"/>
<gene>
    <name evidence="4" type="ORF">CH338_23335</name>
</gene>
<dbReference type="PANTHER" id="PTHR24276">
    <property type="entry name" value="POLYSERASE-RELATED"/>
    <property type="match status" value="1"/>
</dbReference>
<dbReference type="AlphaFoldDB" id="A0A327K5H3"/>
<dbReference type="GO" id="GO:0006508">
    <property type="term" value="P:proteolysis"/>
    <property type="evidence" value="ECO:0007669"/>
    <property type="project" value="InterPro"/>
</dbReference>
<dbReference type="EMBL" id="NPEU01000391">
    <property type="protein sequence ID" value="RAI32965.1"/>
    <property type="molecule type" value="Genomic_DNA"/>
</dbReference>
<dbReference type="PRINTS" id="PR00722">
    <property type="entry name" value="CHYMOTRYPSIN"/>
</dbReference>
<dbReference type="InterPro" id="IPR043504">
    <property type="entry name" value="Peptidase_S1_PA_chymotrypsin"/>
</dbReference>
<protein>
    <submittedName>
        <fullName evidence="4">Peptidase S1</fullName>
    </submittedName>
</protein>
<reference evidence="4 5" key="1">
    <citation type="submission" date="2017-07" db="EMBL/GenBank/DDBJ databases">
        <title>Draft Genome Sequences of Select Purple Nonsulfur Bacteria.</title>
        <authorList>
            <person name="Lasarre B."/>
            <person name="Mckinlay J.B."/>
        </authorList>
    </citation>
    <scope>NUCLEOTIDE SEQUENCE [LARGE SCALE GENOMIC DNA]</scope>
    <source>
        <strain evidence="4 5">DSM 11907</strain>
    </source>
</reference>
<evidence type="ECO:0000256" key="1">
    <source>
        <dbReference type="ARBA" id="ARBA00007664"/>
    </source>
</evidence>
<dbReference type="SUPFAM" id="SSF50494">
    <property type="entry name" value="Trypsin-like serine proteases"/>
    <property type="match status" value="1"/>
</dbReference>
<evidence type="ECO:0000313" key="4">
    <source>
        <dbReference type="EMBL" id="RAI32965.1"/>
    </source>
</evidence>
<accession>A0A327K5H3</accession>
<dbReference type="InterPro" id="IPR018114">
    <property type="entry name" value="TRYPSIN_HIS"/>
</dbReference>
<evidence type="ECO:0000313" key="5">
    <source>
        <dbReference type="Proteomes" id="UP000248863"/>
    </source>
</evidence>
<dbReference type="InterPro" id="IPR001254">
    <property type="entry name" value="Trypsin_dom"/>
</dbReference>
<name>A0A327K5H3_9BRAD</name>
<dbReference type="PROSITE" id="PS50240">
    <property type="entry name" value="TRYPSIN_DOM"/>
    <property type="match status" value="1"/>
</dbReference>
<proteinExistence type="inferred from homology"/>
<dbReference type="InterPro" id="IPR009003">
    <property type="entry name" value="Peptidase_S1_PA"/>
</dbReference>
<evidence type="ECO:0000256" key="2">
    <source>
        <dbReference type="ARBA" id="ARBA00023157"/>
    </source>
</evidence>
<dbReference type="Gene3D" id="2.40.10.10">
    <property type="entry name" value="Trypsin-like serine proteases"/>
    <property type="match status" value="1"/>
</dbReference>
<organism evidence="4 5">
    <name type="scientific">Rhodoplanes elegans</name>
    <dbReference type="NCBI Taxonomy" id="29408"/>
    <lineage>
        <taxon>Bacteria</taxon>
        <taxon>Pseudomonadati</taxon>
        <taxon>Pseudomonadota</taxon>
        <taxon>Alphaproteobacteria</taxon>
        <taxon>Hyphomicrobiales</taxon>
        <taxon>Nitrobacteraceae</taxon>
        <taxon>Rhodoplanes</taxon>
    </lineage>
</organism>
<dbReference type="Pfam" id="PF00089">
    <property type="entry name" value="Trypsin"/>
    <property type="match status" value="1"/>
</dbReference>
<feature type="domain" description="Peptidase S1" evidence="3">
    <location>
        <begin position="1"/>
        <end position="225"/>
    </location>
</feature>
<sequence>MVATSNAPPQLARHVVMIVGSRGTSCTGAAIARDLVLTAAHCVQPGADYKLVSFDAARQPKLLDVATIARHPGFAMAALNGHRATADIALLKPAAPLPATFVPARLAPPTTAAVGDAFTVVGMGLAVQGDGRSGGTARAATLVATGRPGSLQLRLHDPATRGEAAGAGACTGDSGAPVFVETGNGPAVAGVVSWSTGPKLAAGCGGLTGVTPLTSYRAWVVDTAHRMGARLAAP</sequence>
<dbReference type="InterPro" id="IPR001314">
    <property type="entry name" value="Peptidase_S1A"/>
</dbReference>
<dbReference type="PROSITE" id="PS00134">
    <property type="entry name" value="TRYPSIN_HIS"/>
    <property type="match status" value="1"/>
</dbReference>
<keyword evidence="2" id="KW-1015">Disulfide bond</keyword>
<evidence type="ECO:0000259" key="3">
    <source>
        <dbReference type="PROSITE" id="PS50240"/>
    </source>
</evidence>
<keyword evidence="5" id="KW-1185">Reference proteome</keyword>